<feature type="transmembrane region" description="Helical" evidence="1">
    <location>
        <begin position="7"/>
        <end position="29"/>
    </location>
</feature>
<comment type="caution">
    <text evidence="2">The sequence shown here is derived from an EMBL/GenBank/DDBJ whole genome shotgun (WGS) entry which is preliminary data.</text>
</comment>
<evidence type="ECO:0000313" key="2">
    <source>
        <dbReference type="EMBL" id="KZS10553.1"/>
    </source>
</evidence>
<keyword evidence="1" id="KW-0812">Transmembrane</keyword>
<keyword evidence="1" id="KW-0472">Membrane</keyword>
<proteinExistence type="predicted"/>
<protein>
    <submittedName>
        <fullName evidence="2">Uncharacterized protein</fullName>
    </submittedName>
</protein>
<dbReference type="AlphaFoldDB" id="A0A164TLC2"/>
<evidence type="ECO:0000256" key="1">
    <source>
        <dbReference type="SAM" id="Phobius"/>
    </source>
</evidence>
<accession>A0A164TLC2</accession>
<organism evidence="2 3">
    <name type="scientific">Daphnia magna</name>
    <dbReference type="NCBI Taxonomy" id="35525"/>
    <lineage>
        <taxon>Eukaryota</taxon>
        <taxon>Metazoa</taxon>
        <taxon>Ecdysozoa</taxon>
        <taxon>Arthropoda</taxon>
        <taxon>Crustacea</taxon>
        <taxon>Branchiopoda</taxon>
        <taxon>Diplostraca</taxon>
        <taxon>Cladocera</taxon>
        <taxon>Anomopoda</taxon>
        <taxon>Daphniidae</taxon>
        <taxon>Daphnia</taxon>
    </lineage>
</organism>
<gene>
    <name evidence="2" type="ORF">APZ42_024953</name>
</gene>
<keyword evidence="1" id="KW-1133">Transmembrane helix</keyword>
<reference evidence="2 3" key="1">
    <citation type="submission" date="2016-03" db="EMBL/GenBank/DDBJ databases">
        <title>EvidentialGene: Evidence-directed Construction of Genes on Genomes.</title>
        <authorList>
            <person name="Gilbert D.G."/>
            <person name="Choi J.-H."/>
            <person name="Mockaitis K."/>
            <person name="Colbourne J."/>
            <person name="Pfrender M."/>
        </authorList>
    </citation>
    <scope>NUCLEOTIDE SEQUENCE [LARGE SCALE GENOMIC DNA]</scope>
    <source>
        <strain evidence="2 3">Xinb3</strain>
        <tissue evidence="2">Complete organism</tissue>
    </source>
</reference>
<evidence type="ECO:0000313" key="3">
    <source>
        <dbReference type="Proteomes" id="UP000076858"/>
    </source>
</evidence>
<sequence length="58" mass="6541">MLISIRSCLLIQCIICSLVTCNMLSIILFCRVYCCLCRLLLLLLGKPNCVKSKYVLSV</sequence>
<dbReference type="EMBL" id="LRGB01001769">
    <property type="protein sequence ID" value="KZS10553.1"/>
    <property type="molecule type" value="Genomic_DNA"/>
</dbReference>
<name>A0A164TLC2_9CRUS</name>
<keyword evidence="3" id="KW-1185">Reference proteome</keyword>
<dbReference type="Proteomes" id="UP000076858">
    <property type="component" value="Unassembled WGS sequence"/>
</dbReference>